<name>K9EVL5_9ACTO</name>
<feature type="transmembrane region" description="Helical" evidence="1">
    <location>
        <begin position="75"/>
        <end position="93"/>
    </location>
</feature>
<evidence type="ECO:0008006" key="4">
    <source>
        <dbReference type="Google" id="ProtNLM"/>
    </source>
</evidence>
<feature type="transmembrane region" description="Helical" evidence="1">
    <location>
        <begin position="99"/>
        <end position="115"/>
    </location>
</feature>
<keyword evidence="3" id="KW-1185">Reference proteome</keyword>
<evidence type="ECO:0000256" key="1">
    <source>
        <dbReference type="SAM" id="Phobius"/>
    </source>
</evidence>
<dbReference type="InterPro" id="IPR025576">
    <property type="entry name" value="YwiC"/>
</dbReference>
<feature type="transmembrane region" description="Helical" evidence="1">
    <location>
        <begin position="229"/>
        <end position="252"/>
    </location>
</feature>
<organism evidence="2 3">
    <name type="scientific">Actinobaculum massiliense ACS-171-V-Col2</name>
    <dbReference type="NCBI Taxonomy" id="883066"/>
    <lineage>
        <taxon>Bacteria</taxon>
        <taxon>Bacillati</taxon>
        <taxon>Actinomycetota</taxon>
        <taxon>Actinomycetes</taxon>
        <taxon>Actinomycetales</taxon>
        <taxon>Actinomycetaceae</taxon>
        <taxon>Actinobaculum</taxon>
    </lineage>
</organism>
<protein>
    <recommendedName>
        <fullName evidence="4">YwiC-like protein</fullName>
    </recommendedName>
</protein>
<sequence>MALQNTRRRKNQGWVPNYHGAWAMILVPPLLGLVIGGASWRHLPLLALWWTGYFFFFAASLWLRSRRKPRYLKATLTYGAITAVFGILTLIVAPYLLRWLPAFLPLVLIAAWAADHRKEREMASNISTIAAAGLMLPVVYHVSAANYAGQAEKFRCAVGAEGSGADSLLLWQGYARGWVCAHGFSTWVWVWIAAALVTAYFIGTALYVKTNIRKRGKPAWEWASRIYHALCLVAVCILAGLGAVRVLHALVWVMIVGRAIAVPRLRAHGKKITIRMIGLGELALSLLIAFTLL</sequence>
<reference evidence="2 3" key="1">
    <citation type="submission" date="2012-09" db="EMBL/GenBank/DDBJ databases">
        <title>The Genome Sequence of Actinobaculum massiliae ACS-171-V-COL2.</title>
        <authorList>
            <consortium name="The Broad Institute Genome Sequencing Platform"/>
            <person name="Earl A."/>
            <person name="Ward D."/>
            <person name="Feldgarden M."/>
            <person name="Gevers D."/>
            <person name="Saerens B."/>
            <person name="Vaneechoutte M."/>
            <person name="Walker B."/>
            <person name="Young S.K."/>
            <person name="Zeng Q."/>
            <person name="Gargeya S."/>
            <person name="Fitzgerald M."/>
            <person name="Haas B."/>
            <person name="Abouelleil A."/>
            <person name="Alvarado L."/>
            <person name="Arachchi H.M."/>
            <person name="Berlin A."/>
            <person name="Chapman S.B."/>
            <person name="Goldberg J."/>
            <person name="Griggs A."/>
            <person name="Gujja S."/>
            <person name="Hansen M."/>
            <person name="Howarth C."/>
            <person name="Imamovic A."/>
            <person name="Larimer J."/>
            <person name="McCowen C."/>
            <person name="Montmayeur A."/>
            <person name="Murphy C."/>
            <person name="Neiman D."/>
            <person name="Pearson M."/>
            <person name="Priest M."/>
            <person name="Roberts A."/>
            <person name="Saif S."/>
            <person name="Shea T."/>
            <person name="Sisk P."/>
            <person name="Sykes S."/>
            <person name="Wortman J."/>
            <person name="Nusbaum C."/>
            <person name="Birren B."/>
        </authorList>
    </citation>
    <scope>NUCLEOTIDE SEQUENCE [LARGE SCALE GENOMIC DNA]</scope>
    <source>
        <strain evidence="3">ACS-171-V-Col2</strain>
    </source>
</reference>
<feature type="transmembrane region" description="Helical" evidence="1">
    <location>
        <begin position="188"/>
        <end position="208"/>
    </location>
</feature>
<dbReference type="AlphaFoldDB" id="K9EVL5"/>
<dbReference type="RefSeq" id="WP_007001361.1">
    <property type="nucleotide sequence ID" value="NZ_JH992955.1"/>
</dbReference>
<dbReference type="PATRIC" id="fig|883066.3.peg.1214"/>
<feature type="transmembrane region" description="Helical" evidence="1">
    <location>
        <begin position="122"/>
        <end position="140"/>
    </location>
</feature>
<gene>
    <name evidence="2" type="ORF">HMPREF9233_01155</name>
</gene>
<dbReference type="eggNOG" id="ENOG502ZBRV">
    <property type="taxonomic scope" value="Bacteria"/>
</dbReference>
<feature type="transmembrane region" description="Helical" evidence="1">
    <location>
        <begin position="46"/>
        <end position="63"/>
    </location>
</feature>
<evidence type="ECO:0000313" key="2">
    <source>
        <dbReference type="EMBL" id="EKU95017.1"/>
    </source>
</evidence>
<keyword evidence="1" id="KW-0472">Membrane</keyword>
<feature type="transmembrane region" description="Helical" evidence="1">
    <location>
        <begin position="272"/>
        <end position="292"/>
    </location>
</feature>
<evidence type="ECO:0000313" key="3">
    <source>
        <dbReference type="Proteomes" id="UP000009888"/>
    </source>
</evidence>
<keyword evidence="1" id="KW-0812">Transmembrane</keyword>
<accession>K9EVL5</accession>
<dbReference type="STRING" id="202789.GCA_001457435_00959"/>
<dbReference type="Pfam" id="PF14256">
    <property type="entry name" value="YwiC"/>
    <property type="match status" value="1"/>
</dbReference>
<dbReference type="HOGENOM" id="CLU_064238_0_0_11"/>
<dbReference type="EMBL" id="AGWL01000006">
    <property type="protein sequence ID" value="EKU95017.1"/>
    <property type="molecule type" value="Genomic_DNA"/>
</dbReference>
<keyword evidence="1" id="KW-1133">Transmembrane helix</keyword>
<comment type="caution">
    <text evidence="2">The sequence shown here is derived from an EMBL/GenBank/DDBJ whole genome shotgun (WGS) entry which is preliminary data.</text>
</comment>
<feature type="transmembrane region" description="Helical" evidence="1">
    <location>
        <begin position="21"/>
        <end position="40"/>
    </location>
</feature>
<proteinExistence type="predicted"/>
<dbReference type="Proteomes" id="UP000009888">
    <property type="component" value="Unassembled WGS sequence"/>
</dbReference>